<evidence type="ECO:0000256" key="3">
    <source>
        <dbReference type="ARBA" id="ARBA00007096"/>
    </source>
</evidence>
<evidence type="ECO:0000256" key="5">
    <source>
        <dbReference type="ARBA" id="ARBA00018400"/>
    </source>
</evidence>
<keyword evidence="7" id="KW-0539">Nucleus</keyword>
<reference evidence="9 10" key="1">
    <citation type="submission" date="2020-05" db="EMBL/GenBank/DDBJ databases">
        <authorList>
            <person name="Casaregola S."/>
            <person name="Devillers H."/>
            <person name="Grondin C."/>
        </authorList>
    </citation>
    <scope>NUCLEOTIDE SEQUENCE [LARGE SCALE GENOMIC DNA]</scope>
    <source>
        <strain evidence="9 10">CLIB 1767</strain>
    </source>
</reference>
<gene>
    <name evidence="9" type="ORF">KABA2_04S10846</name>
</gene>
<protein>
    <recommendedName>
        <fullName evidence="5">Protein YAE1</fullName>
    </recommendedName>
    <alternativeName>
        <fullName evidence="4">Protein yae1</fullName>
    </alternativeName>
</protein>
<dbReference type="Proteomes" id="UP000644660">
    <property type="component" value="Unassembled WGS sequence"/>
</dbReference>
<dbReference type="InterPro" id="IPR019191">
    <property type="entry name" value="Essential_protein_Yae1_N"/>
</dbReference>
<evidence type="ECO:0000256" key="1">
    <source>
        <dbReference type="ARBA" id="ARBA00004123"/>
    </source>
</evidence>
<dbReference type="PANTHER" id="PTHR18829:SF0">
    <property type="entry name" value="PROTEIN YAE1 HOMOLOG"/>
    <property type="match status" value="1"/>
</dbReference>
<evidence type="ECO:0000313" key="10">
    <source>
        <dbReference type="Proteomes" id="UP000644660"/>
    </source>
</evidence>
<dbReference type="Pfam" id="PF09811">
    <property type="entry name" value="Yae1_N"/>
    <property type="match status" value="1"/>
</dbReference>
<dbReference type="OrthoDB" id="20086at2759"/>
<dbReference type="RefSeq" id="XP_041406483.1">
    <property type="nucleotide sequence ID" value="XM_041550549.1"/>
</dbReference>
<dbReference type="PANTHER" id="PTHR18829">
    <property type="entry name" value="PROTEIN YAE1 HOMOLOG"/>
    <property type="match status" value="1"/>
</dbReference>
<keyword evidence="10" id="KW-1185">Reference proteome</keyword>
<dbReference type="EMBL" id="CAEFZW010000004">
    <property type="protein sequence ID" value="CAB4254639.1"/>
    <property type="molecule type" value="Genomic_DNA"/>
</dbReference>
<evidence type="ECO:0000256" key="6">
    <source>
        <dbReference type="ARBA" id="ARBA00022490"/>
    </source>
</evidence>
<accession>A0A8H2VGA1</accession>
<evidence type="ECO:0000256" key="2">
    <source>
        <dbReference type="ARBA" id="ARBA00004496"/>
    </source>
</evidence>
<evidence type="ECO:0000256" key="7">
    <source>
        <dbReference type="ARBA" id="ARBA00023242"/>
    </source>
</evidence>
<dbReference type="GO" id="GO:0005634">
    <property type="term" value="C:nucleus"/>
    <property type="evidence" value="ECO:0007669"/>
    <property type="project" value="UniProtKB-SubCell"/>
</dbReference>
<evidence type="ECO:0000259" key="8">
    <source>
        <dbReference type="Pfam" id="PF09811"/>
    </source>
</evidence>
<comment type="similarity">
    <text evidence="3">Belongs to the YAE1 family.</text>
</comment>
<organism evidence="9 10">
    <name type="scientific">Maudiozyma barnettii</name>
    <dbReference type="NCBI Taxonomy" id="61262"/>
    <lineage>
        <taxon>Eukaryota</taxon>
        <taxon>Fungi</taxon>
        <taxon>Dikarya</taxon>
        <taxon>Ascomycota</taxon>
        <taxon>Saccharomycotina</taxon>
        <taxon>Saccharomycetes</taxon>
        <taxon>Saccharomycetales</taxon>
        <taxon>Saccharomycetaceae</taxon>
        <taxon>Maudiozyma</taxon>
    </lineage>
</organism>
<comment type="caution">
    <text evidence="9">The sequence shown here is derived from an EMBL/GenBank/DDBJ whole genome shotgun (WGS) entry which is preliminary data.</text>
</comment>
<dbReference type="GO" id="GO:0005737">
    <property type="term" value="C:cytoplasm"/>
    <property type="evidence" value="ECO:0007669"/>
    <property type="project" value="UniProtKB-SubCell"/>
</dbReference>
<dbReference type="AlphaFoldDB" id="A0A8H2VGA1"/>
<sequence>MSTDDLALLLKNFLETEHKVIYRVMANQDDILDDVWGSDSDSEMLSNENAGYSRDLQKLREQHNKRGYLDGIVSSKETNLQQGFNAGFPTGATIGFEIGRLLGRLQTLNYKYGQENEQLKKDYSQALNDLKIGNMLSKHVFDTDYQLPEDGKHPILEEWKIKVSSYSAQYNIIRK</sequence>
<proteinExistence type="inferred from homology"/>
<comment type="subcellular location">
    <subcellularLocation>
        <location evidence="2">Cytoplasm</location>
    </subcellularLocation>
    <subcellularLocation>
        <location evidence="1">Nucleus</location>
    </subcellularLocation>
</comment>
<dbReference type="GeneID" id="64857640"/>
<evidence type="ECO:0000313" key="9">
    <source>
        <dbReference type="EMBL" id="CAB4254639.1"/>
    </source>
</evidence>
<dbReference type="InterPro" id="IPR038881">
    <property type="entry name" value="Yae1-like"/>
</dbReference>
<name>A0A8H2VGA1_9SACH</name>
<evidence type="ECO:0000256" key="4">
    <source>
        <dbReference type="ARBA" id="ARBA00017286"/>
    </source>
</evidence>
<feature type="domain" description="Essential protein Yae1 N-terminal" evidence="8">
    <location>
        <begin position="67"/>
        <end position="105"/>
    </location>
</feature>
<keyword evidence="6" id="KW-0963">Cytoplasm</keyword>